<reference evidence="1" key="1">
    <citation type="journal article" date="2023" name="bioRxiv">
        <title>Improved chromosome-level genome assembly for marigold (Tagetes erecta).</title>
        <authorList>
            <person name="Jiang F."/>
            <person name="Yuan L."/>
            <person name="Wang S."/>
            <person name="Wang H."/>
            <person name="Xu D."/>
            <person name="Wang A."/>
            <person name="Fan W."/>
        </authorList>
    </citation>
    <scope>NUCLEOTIDE SEQUENCE</scope>
    <source>
        <strain evidence="1">WSJ</strain>
        <tissue evidence="1">Leaf</tissue>
    </source>
</reference>
<evidence type="ECO:0000313" key="1">
    <source>
        <dbReference type="EMBL" id="KAK1421003.1"/>
    </source>
</evidence>
<proteinExistence type="predicted"/>
<comment type="caution">
    <text evidence="1">The sequence shown here is derived from an EMBL/GenBank/DDBJ whole genome shotgun (WGS) entry which is preliminary data.</text>
</comment>
<accession>A0AAD8KDY7</accession>
<evidence type="ECO:0000313" key="2">
    <source>
        <dbReference type="Proteomes" id="UP001229421"/>
    </source>
</evidence>
<protein>
    <submittedName>
        <fullName evidence="1">Uncharacterized protein</fullName>
    </submittedName>
</protein>
<organism evidence="1 2">
    <name type="scientific">Tagetes erecta</name>
    <name type="common">African marigold</name>
    <dbReference type="NCBI Taxonomy" id="13708"/>
    <lineage>
        <taxon>Eukaryota</taxon>
        <taxon>Viridiplantae</taxon>
        <taxon>Streptophyta</taxon>
        <taxon>Embryophyta</taxon>
        <taxon>Tracheophyta</taxon>
        <taxon>Spermatophyta</taxon>
        <taxon>Magnoliopsida</taxon>
        <taxon>eudicotyledons</taxon>
        <taxon>Gunneridae</taxon>
        <taxon>Pentapetalae</taxon>
        <taxon>asterids</taxon>
        <taxon>campanulids</taxon>
        <taxon>Asterales</taxon>
        <taxon>Asteraceae</taxon>
        <taxon>Asteroideae</taxon>
        <taxon>Heliantheae alliance</taxon>
        <taxon>Tageteae</taxon>
        <taxon>Tagetes</taxon>
    </lineage>
</organism>
<dbReference type="EMBL" id="JAUHHV010000006">
    <property type="protein sequence ID" value="KAK1421003.1"/>
    <property type="molecule type" value="Genomic_DNA"/>
</dbReference>
<gene>
    <name evidence="1" type="ORF">QVD17_23033</name>
</gene>
<dbReference type="Proteomes" id="UP001229421">
    <property type="component" value="Unassembled WGS sequence"/>
</dbReference>
<name>A0AAD8KDY7_TARER</name>
<dbReference type="AlphaFoldDB" id="A0AAD8KDY7"/>
<keyword evidence="2" id="KW-1185">Reference proteome</keyword>
<sequence length="74" mass="8550">MGKSMDDRSNGKKKFHHIYKRIPNIITFTKLFINGDFVDSISAQPDSIFSSSFYCYALFEPKGIKLHQKDSFPD</sequence>